<dbReference type="NCBIfam" id="NF002878">
    <property type="entry name" value="PRK03321.1"/>
    <property type="match status" value="1"/>
</dbReference>
<dbReference type="PROSITE" id="PS00599">
    <property type="entry name" value="AA_TRANSFER_CLASS_2"/>
    <property type="match status" value="1"/>
</dbReference>
<dbReference type="CDD" id="cd00609">
    <property type="entry name" value="AAT_like"/>
    <property type="match status" value="1"/>
</dbReference>
<evidence type="ECO:0000313" key="8">
    <source>
        <dbReference type="EMBL" id="MBW5481408.1"/>
    </source>
</evidence>
<comment type="catalytic activity">
    <reaction evidence="6">
        <text>L-histidinol phosphate + 2-oxoglutarate = 3-(imidazol-4-yl)-2-oxopropyl phosphate + L-glutamate</text>
        <dbReference type="Rhea" id="RHEA:23744"/>
        <dbReference type="ChEBI" id="CHEBI:16810"/>
        <dbReference type="ChEBI" id="CHEBI:29985"/>
        <dbReference type="ChEBI" id="CHEBI:57766"/>
        <dbReference type="ChEBI" id="CHEBI:57980"/>
        <dbReference type="EC" id="2.6.1.9"/>
    </reaction>
</comment>
<dbReference type="InterPro" id="IPR005861">
    <property type="entry name" value="HisP_aminotrans"/>
</dbReference>
<evidence type="ECO:0000256" key="5">
    <source>
        <dbReference type="ARBA" id="ARBA00022898"/>
    </source>
</evidence>
<evidence type="ECO:0000256" key="1">
    <source>
        <dbReference type="ARBA" id="ARBA00001933"/>
    </source>
</evidence>
<dbReference type="InterPro" id="IPR015422">
    <property type="entry name" value="PyrdxlP-dep_Trfase_small"/>
</dbReference>
<dbReference type="RefSeq" id="WP_219665297.1">
    <property type="nucleotide sequence ID" value="NZ_WTFF01000021.1"/>
</dbReference>
<evidence type="ECO:0000256" key="3">
    <source>
        <dbReference type="ARBA" id="ARBA00022576"/>
    </source>
</evidence>
<evidence type="ECO:0000256" key="4">
    <source>
        <dbReference type="ARBA" id="ARBA00022679"/>
    </source>
</evidence>
<gene>
    <name evidence="6" type="primary">hisC</name>
    <name evidence="8" type="ORF">GPJ59_05795</name>
</gene>
<comment type="cofactor">
    <cofactor evidence="1 6">
        <name>pyridoxal 5'-phosphate</name>
        <dbReference type="ChEBI" id="CHEBI:597326"/>
    </cofactor>
</comment>
<dbReference type="Gene3D" id="3.40.640.10">
    <property type="entry name" value="Type I PLP-dependent aspartate aminotransferase-like (Major domain)"/>
    <property type="match status" value="1"/>
</dbReference>
<dbReference type="InterPro" id="IPR004839">
    <property type="entry name" value="Aminotransferase_I/II_large"/>
</dbReference>
<reference evidence="8 9" key="1">
    <citation type="submission" date="2019-12" db="EMBL/GenBank/DDBJ databases">
        <title>Genome sequence of Streptomyces bambusae.</title>
        <authorList>
            <person name="Bansal K."/>
            <person name="Choksket S."/>
            <person name="Korpole S."/>
            <person name="Patil P.B."/>
        </authorList>
    </citation>
    <scope>NUCLEOTIDE SEQUENCE [LARGE SCALE GENOMIC DNA]</scope>
    <source>
        <strain evidence="8 9">SK60</strain>
    </source>
</reference>
<evidence type="ECO:0000256" key="2">
    <source>
        <dbReference type="ARBA" id="ARBA00011738"/>
    </source>
</evidence>
<comment type="caution">
    <text evidence="8">The sequence shown here is derived from an EMBL/GenBank/DDBJ whole genome shotgun (WGS) entry which is preliminary data.</text>
</comment>
<accession>A0ABS6Z0Y9</accession>
<dbReference type="InterPro" id="IPR024892">
    <property type="entry name" value="ArAT"/>
</dbReference>
<evidence type="ECO:0000313" key="9">
    <source>
        <dbReference type="Proteomes" id="UP000812013"/>
    </source>
</evidence>
<feature type="domain" description="Aminotransferase class I/classII large" evidence="7">
    <location>
        <begin position="3"/>
        <end position="317"/>
    </location>
</feature>
<dbReference type="PANTHER" id="PTHR43643">
    <property type="entry name" value="HISTIDINOL-PHOSPHATE AMINOTRANSFERASE 2"/>
    <property type="match status" value="1"/>
</dbReference>
<dbReference type="SUPFAM" id="SSF53383">
    <property type="entry name" value="PLP-dependent transferases"/>
    <property type="match status" value="1"/>
</dbReference>
<keyword evidence="6" id="KW-0368">Histidine biosynthesis</keyword>
<comment type="subunit">
    <text evidence="2 6">Homodimer.</text>
</comment>
<keyword evidence="6" id="KW-0028">Amino-acid biosynthesis</keyword>
<organism evidence="8 9">
    <name type="scientific">Streptomyces bambusae</name>
    <dbReference type="NCBI Taxonomy" id="1550616"/>
    <lineage>
        <taxon>Bacteria</taxon>
        <taxon>Bacillati</taxon>
        <taxon>Actinomycetota</taxon>
        <taxon>Actinomycetes</taxon>
        <taxon>Kitasatosporales</taxon>
        <taxon>Streptomycetaceae</taxon>
        <taxon>Streptomyces</taxon>
    </lineage>
</organism>
<dbReference type="Proteomes" id="UP000812013">
    <property type="component" value="Unassembled WGS sequence"/>
</dbReference>
<dbReference type="Gene3D" id="3.90.1150.10">
    <property type="entry name" value="Aspartate Aminotransferase, domain 1"/>
    <property type="match status" value="1"/>
</dbReference>
<dbReference type="HAMAP" id="MF_01023">
    <property type="entry name" value="HisC_aminotrans_2"/>
    <property type="match status" value="1"/>
</dbReference>
<evidence type="ECO:0000259" key="7">
    <source>
        <dbReference type="Pfam" id="PF00155"/>
    </source>
</evidence>
<keyword evidence="5 6" id="KW-0663">Pyridoxal phosphate</keyword>
<evidence type="ECO:0000256" key="6">
    <source>
        <dbReference type="HAMAP-Rule" id="MF_01023"/>
    </source>
</evidence>
<comment type="pathway">
    <text evidence="6">Amino-acid biosynthesis; L-histidine biosynthesis; L-histidine from 5-phospho-alpha-D-ribose 1-diphosphate: step 7/9.</text>
</comment>
<dbReference type="EC" id="2.6.1.9" evidence="6"/>
<keyword evidence="4 6" id="KW-0808">Transferase</keyword>
<dbReference type="EMBL" id="WTFF01000021">
    <property type="protein sequence ID" value="MBW5481408.1"/>
    <property type="molecule type" value="Genomic_DNA"/>
</dbReference>
<protein>
    <recommendedName>
        <fullName evidence="6">Histidinol-phosphate aminotransferase</fullName>
        <ecNumber evidence="6">2.6.1.9</ecNumber>
    </recommendedName>
    <alternativeName>
        <fullName evidence="6">Imidazole acetol-phosphate transaminase</fullName>
    </alternativeName>
</protein>
<dbReference type="PANTHER" id="PTHR43643:SF3">
    <property type="entry name" value="HISTIDINOL-PHOSPHATE AMINOTRANSFERASE"/>
    <property type="match status" value="1"/>
</dbReference>
<dbReference type="InterPro" id="IPR015421">
    <property type="entry name" value="PyrdxlP-dep_Trfase_major"/>
</dbReference>
<proteinExistence type="inferred from homology"/>
<keyword evidence="9" id="KW-1185">Reference proteome</keyword>
<name>A0ABS6Z0Y9_9ACTN</name>
<dbReference type="GO" id="GO:0008483">
    <property type="term" value="F:transaminase activity"/>
    <property type="evidence" value="ECO:0007669"/>
    <property type="project" value="UniProtKB-KW"/>
</dbReference>
<dbReference type="InterPro" id="IPR015424">
    <property type="entry name" value="PyrdxlP-dep_Trfase"/>
</dbReference>
<dbReference type="InterPro" id="IPR050106">
    <property type="entry name" value="HistidinolP_aminotransfase"/>
</dbReference>
<dbReference type="InterPro" id="IPR001917">
    <property type="entry name" value="Aminotrans_II_pyridoxalP_BS"/>
</dbReference>
<feature type="modified residue" description="N6-(pyridoxal phosphate)lysine" evidence="6">
    <location>
        <position position="192"/>
    </location>
</feature>
<dbReference type="Pfam" id="PF00155">
    <property type="entry name" value="Aminotran_1_2"/>
    <property type="match status" value="1"/>
</dbReference>
<sequence length="327" mass="34611">MYQLNANENPYPPLPSVVAALAGAAGRANRYPDRFSTDLTEALARRLDVPTAHLALGAGSVGVLQHLLHALVRDGDEVVFAWPSFEAYPHLTAMNRGVAVQVPLRDETHDLDALAAAIGPRTRVVLVCNPNNPTSTAVGRSALERFLDQVPAEVTVVLDEAYREFVTDPDAPDGIALYRDRPNVVVTRTFSKAYGLAGLRIGYAVAHESLAAAIRSSAVPFGVTAAAQTGAVASLAAEAELLERVELVVKERERTATALRDLGLTVPHSESNFLWLPLGGRTEEFAAACAAAGVAVRAFPGEGIRLTIGEPEANDTVLTIATSFASS</sequence>
<comment type="similarity">
    <text evidence="6">Belongs to the class-II pyridoxal-phosphate-dependent aminotransferase family. Histidinol-phosphate aminotransferase subfamily.</text>
</comment>
<keyword evidence="3 6" id="KW-0032">Aminotransferase</keyword>